<comment type="caution">
    <text evidence="8">The sequence shown here is derived from an EMBL/GenBank/DDBJ whole genome shotgun (WGS) entry which is preliminary data.</text>
</comment>
<dbReference type="AlphaFoldDB" id="A0A6A5BA81"/>
<keyword evidence="3 5" id="KW-0505">Motor protein</keyword>
<dbReference type="Gene3D" id="3.40.850.10">
    <property type="entry name" value="Kinesin motor domain"/>
    <property type="match status" value="1"/>
</dbReference>
<feature type="region of interest" description="Disordered" evidence="6">
    <location>
        <begin position="205"/>
        <end position="232"/>
    </location>
</feature>
<feature type="domain" description="Kinesin motor" evidence="7">
    <location>
        <begin position="36"/>
        <end position="428"/>
    </location>
</feature>
<comment type="similarity">
    <text evidence="5">Belongs to the TRAFAC class myosin-kinesin ATPase superfamily. Kinesin family.</text>
</comment>
<name>A0A6A5BA81_NAEFO</name>
<evidence type="ECO:0000256" key="2">
    <source>
        <dbReference type="ARBA" id="ARBA00022490"/>
    </source>
</evidence>
<keyword evidence="9" id="KW-1185">Reference proteome</keyword>
<dbReference type="VEuPathDB" id="AmoebaDB:NF0004150"/>
<dbReference type="GO" id="GO:0007018">
    <property type="term" value="P:microtubule-based movement"/>
    <property type="evidence" value="ECO:0007669"/>
    <property type="project" value="InterPro"/>
</dbReference>
<evidence type="ECO:0000313" key="8">
    <source>
        <dbReference type="EMBL" id="KAF0972012.1"/>
    </source>
</evidence>
<dbReference type="SUPFAM" id="SSF52540">
    <property type="entry name" value="P-loop containing nucleoside triphosphate hydrolases"/>
    <property type="match status" value="1"/>
</dbReference>
<dbReference type="GO" id="GO:0008574">
    <property type="term" value="F:plus-end-directed microtubule motor activity"/>
    <property type="evidence" value="ECO:0007669"/>
    <property type="project" value="TreeGrafter"/>
</dbReference>
<feature type="compositionally biased region" description="Low complexity" evidence="6">
    <location>
        <begin position="206"/>
        <end position="224"/>
    </location>
</feature>
<keyword evidence="5" id="KW-0067">ATP-binding</keyword>
<dbReference type="GeneID" id="68116923"/>
<evidence type="ECO:0000256" key="4">
    <source>
        <dbReference type="ARBA" id="ARBA00023212"/>
    </source>
</evidence>
<feature type="region of interest" description="Disordered" evidence="6">
    <location>
        <begin position="676"/>
        <end position="695"/>
    </location>
</feature>
<dbReference type="GO" id="GO:0072686">
    <property type="term" value="C:mitotic spindle"/>
    <property type="evidence" value="ECO:0007669"/>
    <property type="project" value="TreeGrafter"/>
</dbReference>
<dbReference type="GO" id="GO:0005524">
    <property type="term" value="F:ATP binding"/>
    <property type="evidence" value="ECO:0007669"/>
    <property type="project" value="UniProtKB-UniRule"/>
</dbReference>
<dbReference type="GO" id="GO:0005876">
    <property type="term" value="C:spindle microtubule"/>
    <property type="evidence" value="ECO:0007669"/>
    <property type="project" value="TreeGrafter"/>
</dbReference>
<reference evidence="8 9" key="1">
    <citation type="journal article" date="2019" name="Sci. Rep.">
        <title>Nanopore sequencing improves the draft genome of the human pathogenic amoeba Naegleria fowleri.</title>
        <authorList>
            <person name="Liechti N."/>
            <person name="Schurch N."/>
            <person name="Bruggmann R."/>
            <person name="Wittwer M."/>
        </authorList>
    </citation>
    <scope>NUCLEOTIDE SEQUENCE [LARGE SCALE GENOMIC DNA]</scope>
    <source>
        <strain evidence="8 9">ATCC 30894</strain>
    </source>
</reference>
<dbReference type="VEuPathDB" id="AmoebaDB:FDP41_009708"/>
<feature type="compositionally biased region" description="Basic and acidic residues" evidence="6">
    <location>
        <begin position="678"/>
        <end position="695"/>
    </location>
</feature>
<dbReference type="RefSeq" id="XP_044556727.1">
    <property type="nucleotide sequence ID" value="XM_044713695.1"/>
</dbReference>
<dbReference type="GO" id="GO:0090307">
    <property type="term" value="P:mitotic spindle assembly"/>
    <property type="evidence" value="ECO:0007669"/>
    <property type="project" value="TreeGrafter"/>
</dbReference>
<feature type="compositionally biased region" description="Basic residues" evidence="6">
    <location>
        <begin position="827"/>
        <end position="838"/>
    </location>
</feature>
<dbReference type="InterPro" id="IPR036961">
    <property type="entry name" value="Kinesin_motor_dom_sf"/>
</dbReference>
<dbReference type="PRINTS" id="PR00380">
    <property type="entry name" value="KINESINHEAVY"/>
</dbReference>
<accession>A0A6A5BA81</accession>
<dbReference type="InterPro" id="IPR001752">
    <property type="entry name" value="Kinesin_motor_dom"/>
</dbReference>
<organism evidence="8 9">
    <name type="scientific">Naegleria fowleri</name>
    <name type="common">Brain eating amoeba</name>
    <dbReference type="NCBI Taxonomy" id="5763"/>
    <lineage>
        <taxon>Eukaryota</taxon>
        <taxon>Discoba</taxon>
        <taxon>Heterolobosea</taxon>
        <taxon>Tetramitia</taxon>
        <taxon>Eutetramitia</taxon>
        <taxon>Vahlkampfiidae</taxon>
        <taxon>Naegleria</taxon>
    </lineage>
</organism>
<protein>
    <recommendedName>
        <fullName evidence="7">Kinesin motor domain-containing protein</fullName>
    </recommendedName>
</protein>
<keyword evidence="5" id="KW-0547">Nucleotide-binding</keyword>
<evidence type="ECO:0000256" key="3">
    <source>
        <dbReference type="ARBA" id="ARBA00023175"/>
    </source>
</evidence>
<evidence type="ECO:0000256" key="5">
    <source>
        <dbReference type="PROSITE-ProRule" id="PRU00283"/>
    </source>
</evidence>
<dbReference type="PANTHER" id="PTHR47970">
    <property type="entry name" value="KINESIN-LIKE PROTEIN KIF11"/>
    <property type="match status" value="1"/>
</dbReference>
<evidence type="ECO:0000256" key="1">
    <source>
        <dbReference type="ARBA" id="ARBA00004245"/>
    </source>
</evidence>
<dbReference type="PROSITE" id="PS50067">
    <property type="entry name" value="KINESIN_MOTOR_2"/>
    <property type="match status" value="1"/>
</dbReference>
<dbReference type="GO" id="GO:0051231">
    <property type="term" value="P:spindle elongation"/>
    <property type="evidence" value="ECO:0007669"/>
    <property type="project" value="TreeGrafter"/>
</dbReference>
<evidence type="ECO:0000313" key="9">
    <source>
        <dbReference type="Proteomes" id="UP000444721"/>
    </source>
</evidence>
<dbReference type="OMA" id="AITHKEY"/>
<dbReference type="Proteomes" id="UP000444721">
    <property type="component" value="Unassembled WGS sequence"/>
</dbReference>
<feature type="region of interest" description="Disordered" evidence="6">
    <location>
        <begin position="779"/>
        <end position="838"/>
    </location>
</feature>
<keyword evidence="2" id="KW-0963">Cytoplasm</keyword>
<dbReference type="PANTHER" id="PTHR47970:SF12">
    <property type="entry name" value="KINESIN FAMILY MEMBER 11"/>
    <property type="match status" value="1"/>
</dbReference>
<dbReference type="EMBL" id="VFQX01000072">
    <property type="protein sequence ID" value="KAF0972012.1"/>
    <property type="molecule type" value="Genomic_DNA"/>
</dbReference>
<evidence type="ECO:0000259" key="7">
    <source>
        <dbReference type="PROSITE" id="PS50067"/>
    </source>
</evidence>
<gene>
    <name evidence="8" type="ORF">FDP41_009708</name>
</gene>
<feature type="binding site" evidence="5">
    <location>
        <begin position="95"/>
        <end position="102"/>
    </location>
    <ligand>
        <name>ATP</name>
        <dbReference type="ChEBI" id="CHEBI:30616"/>
    </ligand>
</feature>
<evidence type="ECO:0000256" key="6">
    <source>
        <dbReference type="SAM" id="MobiDB-lite"/>
    </source>
</evidence>
<dbReference type="InterPro" id="IPR027417">
    <property type="entry name" value="P-loop_NTPase"/>
</dbReference>
<comment type="subcellular location">
    <subcellularLocation>
        <location evidence="1">Cytoplasm</location>
        <location evidence="1">Cytoskeleton</location>
    </subcellularLocation>
</comment>
<feature type="compositionally biased region" description="Basic and acidic residues" evidence="6">
    <location>
        <begin position="800"/>
        <end position="817"/>
    </location>
</feature>
<sequence>MNTSLQFSAPKQYLANQVPTFVPCKQAQLKVPDIPHLQVFIRVRDDGELDFDSEVMKKVTCLEPRISQKEVFERTTLSVFHSFFRGLSVLVFSIGATGTGKTYTMIGGKPEDQTMMLFSNKNHHPHDKRHPAMMTPNNVDDLSLDGENRGIIPRAFEEIFTQIAQRKEDNLMVTASFVELYLDNAYDLVNDFSVAESMSYKSGRDSTMSISSFKSSSSSHSQLSKEQAKQSLSIKGGTNENGFFVSGAKEVEICNATEGKALVRHGIQKRRTRGHKLNQESSRSHAILTIKLYEKQEENGTIKKTEISRMMIADLAGNERLNETEMSDASGKQESIKINSELSTFARCIASMAKTGTPISARETNLTKLLLGKTVKETKVVSILTYSPLRPDTSTKDFAKNVFSISKPSADVQSTLNTSLVLSSSSSQPSKDDTELLKLYTEMLEALKDVTMERQTNELNIRQEVLNLVCESVNSLNSSLNEESEIKIKEMKDKLDMTRQHMASYVNRMQQQYETKLRECQKAYRDLAKTTSTIRNNYLDKSEKIALLQTNIRDLEERNERMEQLHKHLEEQHEQLKQQYENESLITERLKSELASQSEQFKLELEQQKQHYEKILATKTQEYESEKKGLLDKHENEIQKYMTRITKLKTKVEEKEAYVKQAVQLMKQFEQAKEEEELQRAKEEEELQRANEAPEKASLSSSFFGKVKSFFSSTSKSEDKMDATPRPDLSVCTNEQEIFDNYTVNELKVYCRENNIETKKQAKKKDFVKSIARTNKARRDIEVVDLTDEEESNQRKRKYDLRDDVMVDESPSKKNKMEDDEEEVVVKKKTSTRQRKKK</sequence>
<proteinExistence type="inferred from homology"/>
<dbReference type="InterPro" id="IPR047149">
    <property type="entry name" value="KIF11-like"/>
</dbReference>
<dbReference type="VEuPathDB" id="AmoebaDB:NfTy_087510"/>
<dbReference type="GO" id="GO:0008017">
    <property type="term" value="F:microtubule binding"/>
    <property type="evidence" value="ECO:0007669"/>
    <property type="project" value="InterPro"/>
</dbReference>
<dbReference type="Pfam" id="PF00225">
    <property type="entry name" value="Kinesin"/>
    <property type="match status" value="1"/>
</dbReference>
<keyword evidence="4" id="KW-0206">Cytoskeleton</keyword>
<dbReference type="OrthoDB" id="3176171at2759"/>
<dbReference type="SMART" id="SM00129">
    <property type="entry name" value="KISc"/>
    <property type="match status" value="1"/>
</dbReference>